<proteinExistence type="predicted"/>
<reference evidence="1 2" key="1">
    <citation type="submission" date="2018-09" db="EMBL/GenBank/DDBJ databases">
        <title>YIM PH21274 draft genome.</title>
        <authorList>
            <person name="Miao C."/>
        </authorList>
    </citation>
    <scope>NUCLEOTIDE SEQUENCE [LARGE SCALE GENOMIC DNA]</scope>
    <source>
        <strain evidence="1 2">YIM PH 21724</strain>
    </source>
</reference>
<dbReference type="AlphaFoldDB" id="A0A3A4JR97"/>
<organism evidence="1 2">
    <name type="scientific">Nocardia panacis</name>
    <dbReference type="NCBI Taxonomy" id="2340916"/>
    <lineage>
        <taxon>Bacteria</taxon>
        <taxon>Bacillati</taxon>
        <taxon>Actinomycetota</taxon>
        <taxon>Actinomycetes</taxon>
        <taxon>Mycobacteriales</taxon>
        <taxon>Nocardiaceae</taxon>
        <taxon>Nocardia</taxon>
    </lineage>
</organism>
<dbReference type="Proteomes" id="UP000266677">
    <property type="component" value="Unassembled WGS sequence"/>
</dbReference>
<comment type="caution">
    <text evidence="1">The sequence shown here is derived from an EMBL/GenBank/DDBJ whole genome shotgun (WGS) entry which is preliminary data.</text>
</comment>
<sequence length="84" mass="9079">MCAAVAGSANLVLIVNLHSFEHLEEVLIRIAANFPTVTVTERRLVLRQVKIYGRLVDAEGRSVGIVPPDPWAVPTGSKVDGDET</sequence>
<accession>A0A3A4JR97</accession>
<evidence type="ECO:0000313" key="2">
    <source>
        <dbReference type="Proteomes" id="UP000266677"/>
    </source>
</evidence>
<name>A0A3A4JR97_9NOCA</name>
<protein>
    <submittedName>
        <fullName evidence="1">Uncharacterized protein</fullName>
    </submittedName>
</protein>
<gene>
    <name evidence="1" type="ORF">D5S18_22930</name>
</gene>
<dbReference type="EMBL" id="QZFU01000029">
    <property type="protein sequence ID" value="RJO72039.1"/>
    <property type="molecule type" value="Genomic_DNA"/>
</dbReference>
<keyword evidence="2" id="KW-1185">Reference proteome</keyword>
<evidence type="ECO:0000313" key="1">
    <source>
        <dbReference type="EMBL" id="RJO72039.1"/>
    </source>
</evidence>